<protein>
    <submittedName>
        <fullName evidence="2">Uncharacterized protein</fullName>
    </submittedName>
</protein>
<proteinExistence type="predicted"/>
<evidence type="ECO:0000256" key="1">
    <source>
        <dbReference type="SAM" id="MobiDB-lite"/>
    </source>
</evidence>
<name>A0AAV2RCM2_MEGNR</name>
<reference evidence="2 3" key="1">
    <citation type="submission" date="2024-05" db="EMBL/GenBank/DDBJ databases">
        <authorList>
            <person name="Wallberg A."/>
        </authorList>
    </citation>
    <scope>NUCLEOTIDE SEQUENCE [LARGE SCALE GENOMIC DNA]</scope>
</reference>
<sequence length="223" mass="25094">MSMGRNLRAARCLDFTDKDDDDGLNRAVDSDCEDDPENYKKKDDETDDDDDDTASVTSIDGDLTPKKRGVIIHNGNRLINSNTFPRRNNLANGQKRPLSEGCVVAACQEIKYLDISYQKVATVMVQFTPIPQKKISYLPVLHSHIHYCDVSYIAPGEKNPTSTTNIVRRKLQRSHSFAAFGERGLRERLKTQPFIRSEWASGISRERQCLRAAAVAVSTECSR</sequence>
<evidence type="ECO:0000313" key="3">
    <source>
        <dbReference type="Proteomes" id="UP001497623"/>
    </source>
</evidence>
<dbReference type="Proteomes" id="UP001497623">
    <property type="component" value="Unassembled WGS sequence"/>
</dbReference>
<keyword evidence="3" id="KW-1185">Reference proteome</keyword>
<evidence type="ECO:0000313" key="2">
    <source>
        <dbReference type="EMBL" id="CAL4119898.1"/>
    </source>
</evidence>
<dbReference type="AlphaFoldDB" id="A0AAV2RCM2"/>
<gene>
    <name evidence="2" type="ORF">MNOR_LOCUS21865</name>
</gene>
<organism evidence="2 3">
    <name type="scientific">Meganyctiphanes norvegica</name>
    <name type="common">Northern krill</name>
    <name type="synonym">Thysanopoda norvegica</name>
    <dbReference type="NCBI Taxonomy" id="48144"/>
    <lineage>
        <taxon>Eukaryota</taxon>
        <taxon>Metazoa</taxon>
        <taxon>Ecdysozoa</taxon>
        <taxon>Arthropoda</taxon>
        <taxon>Crustacea</taxon>
        <taxon>Multicrustacea</taxon>
        <taxon>Malacostraca</taxon>
        <taxon>Eumalacostraca</taxon>
        <taxon>Eucarida</taxon>
        <taxon>Euphausiacea</taxon>
        <taxon>Euphausiidae</taxon>
        <taxon>Meganyctiphanes</taxon>
    </lineage>
</organism>
<accession>A0AAV2RCM2</accession>
<dbReference type="EMBL" id="CAXKWB010017896">
    <property type="protein sequence ID" value="CAL4119898.1"/>
    <property type="molecule type" value="Genomic_DNA"/>
</dbReference>
<feature type="region of interest" description="Disordered" evidence="1">
    <location>
        <begin position="16"/>
        <end position="60"/>
    </location>
</feature>
<comment type="caution">
    <text evidence="2">The sequence shown here is derived from an EMBL/GenBank/DDBJ whole genome shotgun (WGS) entry which is preliminary data.</text>
</comment>